<comment type="caution">
    <text evidence="4">The sequence shown here is derived from an EMBL/GenBank/DDBJ whole genome shotgun (WGS) entry which is preliminary data.</text>
</comment>
<evidence type="ECO:0000313" key="5">
    <source>
        <dbReference type="Proteomes" id="UP001172684"/>
    </source>
</evidence>
<feature type="compositionally biased region" description="Basic residues" evidence="2">
    <location>
        <begin position="565"/>
        <end position="580"/>
    </location>
</feature>
<evidence type="ECO:0000313" key="4">
    <source>
        <dbReference type="EMBL" id="KAJ9666385.1"/>
    </source>
</evidence>
<proteinExistence type="predicted"/>
<protein>
    <recommendedName>
        <fullName evidence="6">Calcineurin-like phosphoesterase domain-containing protein</fullName>
    </recommendedName>
</protein>
<sequence length="587" mass="66167">MPHSVVAVVAVANDQRHIYAASGKTRQNSKATSPLNHLFIPPYPSLLQDVGVYCFNVSMSLSRVLFWLSRAFLLPCIIGTTWLYLYPFFHGCAFPKPPDAAASYSIGGCNNTSSHASVAPFRLLVFGDPQLEGDTSLPNRNAQAFPAARRILQRERGSSSWEDLQSLLRALRALTTDDLPRILQAYRKRLDLLGNDYYLAHIYRTLHWYTQPTHVTVLGDLLGSQWISDTEFERRSGRFWKRVFRGGVRVPDEVTAGSQMEALGQDKAWKSRIINVAGNHDIGYSGDLDESRIERFERAFGPVNWDVTFTLPSDTSLPAEQSPEHRPELRLVALNSMNLDGPALSPSLQSDTYDYINSLISTSRPVKDRSHFTLLLTHIPLHKEEGVCTDPPFFSHFPTYQGGGVKEQNHLSPSASKGILEGLFGMSGRKDAPARGMGRNGLVLTGHDHEGCDVLHYHLRNETENWRAVRWEEARSSGLVGRDVPGVREVTVRSMMGDFGGNAALVSVWWDQGVREWRSAVEMCGLGVQHWWWAVHVVDLVEVLLVVAAMLVRLVEKRWSGTRSRAQKKRKVPQRYRKSRERPFKKE</sequence>
<feature type="region of interest" description="Disordered" evidence="2">
    <location>
        <begin position="564"/>
        <end position="587"/>
    </location>
</feature>
<dbReference type="Proteomes" id="UP001172684">
    <property type="component" value="Unassembled WGS sequence"/>
</dbReference>
<keyword evidence="3" id="KW-1133">Transmembrane helix</keyword>
<keyword evidence="3" id="KW-0812">Transmembrane</keyword>
<name>A0ABQ9NYJ0_9PEZI</name>
<gene>
    <name evidence="4" type="ORF">H2201_003573</name>
</gene>
<organism evidence="4 5">
    <name type="scientific">Coniosporium apollinis</name>
    <dbReference type="NCBI Taxonomy" id="61459"/>
    <lineage>
        <taxon>Eukaryota</taxon>
        <taxon>Fungi</taxon>
        <taxon>Dikarya</taxon>
        <taxon>Ascomycota</taxon>
        <taxon>Pezizomycotina</taxon>
        <taxon>Dothideomycetes</taxon>
        <taxon>Dothideomycetes incertae sedis</taxon>
        <taxon>Coniosporium</taxon>
    </lineage>
</organism>
<dbReference type="EMBL" id="JAPDRL010000020">
    <property type="protein sequence ID" value="KAJ9666385.1"/>
    <property type="molecule type" value="Genomic_DNA"/>
</dbReference>
<evidence type="ECO:0000256" key="1">
    <source>
        <dbReference type="ARBA" id="ARBA00023136"/>
    </source>
</evidence>
<dbReference type="SUPFAM" id="SSF56300">
    <property type="entry name" value="Metallo-dependent phosphatases"/>
    <property type="match status" value="1"/>
</dbReference>
<keyword evidence="5" id="KW-1185">Reference proteome</keyword>
<evidence type="ECO:0000256" key="2">
    <source>
        <dbReference type="SAM" id="MobiDB-lite"/>
    </source>
</evidence>
<dbReference type="InterPro" id="IPR029052">
    <property type="entry name" value="Metallo-depent_PP-like"/>
</dbReference>
<reference evidence="4" key="1">
    <citation type="submission" date="2022-10" db="EMBL/GenBank/DDBJ databases">
        <title>Culturing micro-colonial fungi from biological soil crusts in the Mojave desert and describing Neophaeococcomyces mojavensis, and introducing the new genera and species Taxawa tesnikishii.</title>
        <authorList>
            <person name="Kurbessoian T."/>
            <person name="Stajich J.E."/>
        </authorList>
    </citation>
    <scope>NUCLEOTIDE SEQUENCE</scope>
    <source>
        <strain evidence="4">TK_1</strain>
    </source>
</reference>
<evidence type="ECO:0000256" key="3">
    <source>
        <dbReference type="SAM" id="Phobius"/>
    </source>
</evidence>
<feature type="transmembrane region" description="Helical" evidence="3">
    <location>
        <begin position="531"/>
        <end position="555"/>
    </location>
</feature>
<evidence type="ECO:0008006" key="6">
    <source>
        <dbReference type="Google" id="ProtNLM"/>
    </source>
</evidence>
<keyword evidence="1 3" id="KW-0472">Membrane</keyword>
<feature type="transmembrane region" description="Helical" evidence="3">
    <location>
        <begin position="64"/>
        <end position="85"/>
    </location>
</feature>
<accession>A0ABQ9NYJ0</accession>
<dbReference type="PANTHER" id="PTHR13315:SF1">
    <property type="entry name" value="PROTEIN TED1"/>
    <property type="match status" value="1"/>
</dbReference>
<dbReference type="PANTHER" id="PTHR13315">
    <property type="entry name" value="METALLO PHOSPHOESTERASE RELATED"/>
    <property type="match status" value="1"/>
</dbReference>
<dbReference type="InterPro" id="IPR033308">
    <property type="entry name" value="PGAP5/Cdc1/Ted1"/>
</dbReference>